<dbReference type="RefSeq" id="WP_344039111.1">
    <property type="nucleotide sequence ID" value="NZ_BAAAKE010000014.1"/>
</dbReference>
<dbReference type="SUPFAM" id="SSF48452">
    <property type="entry name" value="TPR-like"/>
    <property type="match status" value="1"/>
</dbReference>
<feature type="DNA-binding region" description="OmpR/PhoB-type" evidence="5">
    <location>
        <begin position="1"/>
        <end position="89"/>
    </location>
</feature>
<comment type="caution">
    <text evidence="8">The sequence shown here is derived from an EMBL/GenBank/DDBJ whole genome shotgun (WGS) entry which is preliminary data.</text>
</comment>
<dbReference type="InterPro" id="IPR036388">
    <property type="entry name" value="WH-like_DNA-bd_sf"/>
</dbReference>
<dbReference type="Gene3D" id="1.25.40.10">
    <property type="entry name" value="Tetratricopeptide repeat domain"/>
    <property type="match status" value="1"/>
</dbReference>
<reference evidence="9" key="1">
    <citation type="journal article" date="2019" name="Int. J. Syst. Evol. Microbiol.">
        <title>The Global Catalogue of Microorganisms (GCM) 10K type strain sequencing project: providing services to taxonomists for standard genome sequencing and annotation.</title>
        <authorList>
            <consortium name="The Broad Institute Genomics Platform"/>
            <consortium name="The Broad Institute Genome Sequencing Center for Infectious Disease"/>
            <person name="Wu L."/>
            <person name="Ma J."/>
        </authorList>
    </citation>
    <scope>NUCLEOTIDE SEQUENCE [LARGE SCALE GENOMIC DNA]</scope>
    <source>
        <strain evidence="9">KCTC 12848</strain>
    </source>
</reference>
<dbReference type="InterPro" id="IPR011990">
    <property type="entry name" value="TPR-like_helical_dom_sf"/>
</dbReference>
<dbReference type="Proteomes" id="UP001595833">
    <property type="component" value="Unassembled WGS sequence"/>
</dbReference>
<feature type="compositionally biased region" description="Pro residues" evidence="6">
    <location>
        <begin position="335"/>
        <end position="348"/>
    </location>
</feature>
<keyword evidence="3 5" id="KW-0238">DNA-binding</keyword>
<dbReference type="InterPro" id="IPR001867">
    <property type="entry name" value="OmpR/PhoB-type_DNA-bd"/>
</dbReference>
<evidence type="ECO:0000256" key="3">
    <source>
        <dbReference type="ARBA" id="ARBA00023125"/>
    </source>
</evidence>
<evidence type="ECO:0000256" key="2">
    <source>
        <dbReference type="ARBA" id="ARBA00023015"/>
    </source>
</evidence>
<protein>
    <submittedName>
        <fullName evidence="8">AfsR/SARP family transcriptional regulator</fullName>
    </submittedName>
</protein>
<keyword evidence="2" id="KW-0805">Transcription regulation</keyword>
<evidence type="ECO:0000313" key="9">
    <source>
        <dbReference type="Proteomes" id="UP001595833"/>
    </source>
</evidence>
<dbReference type="InterPro" id="IPR016032">
    <property type="entry name" value="Sig_transdc_resp-reg_C-effctor"/>
</dbReference>
<dbReference type="PANTHER" id="PTHR35807">
    <property type="entry name" value="TRANSCRIPTIONAL REGULATOR REDD-RELATED"/>
    <property type="match status" value="1"/>
</dbReference>
<dbReference type="Pfam" id="PF03704">
    <property type="entry name" value="BTAD"/>
    <property type="match status" value="1"/>
</dbReference>
<dbReference type="SMART" id="SM00862">
    <property type="entry name" value="Trans_reg_C"/>
    <property type="match status" value="1"/>
</dbReference>
<dbReference type="Gene3D" id="1.10.10.10">
    <property type="entry name" value="Winged helix-like DNA-binding domain superfamily/Winged helix DNA-binding domain"/>
    <property type="match status" value="1"/>
</dbReference>
<dbReference type="SMART" id="SM01043">
    <property type="entry name" value="BTAD"/>
    <property type="match status" value="1"/>
</dbReference>
<dbReference type="InterPro" id="IPR051677">
    <property type="entry name" value="AfsR-DnrI-RedD_regulator"/>
</dbReference>
<dbReference type="CDD" id="cd15831">
    <property type="entry name" value="BTAD"/>
    <property type="match status" value="1"/>
</dbReference>
<evidence type="ECO:0000256" key="1">
    <source>
        <dbReference type="ARBA" id="ARBA00005820"/>
    </source>
</evidence>
<dbReference type="PROSITE" id="PS51755">
    <property type="entry name" value="OMPR_PHOB"/>
    <property type="match status" value="1"/>
</dbReference>
<sequence length="348" mass="36828">MEIRLLGEVALLVRGRPVDLGPPRQRCAWAALAVDAGRVVPVERLVRRVWGEDPPLRARATLLTYLSRLRQAAGVVSLTRRSGGYVLQVDGGGVDGAGVDGVGSDGVGSDGVGSDGVGSDGAAVGGVAVGGAVDLHRFRALRVHASTEDLARALELWRGDPLTGVTGDWAEAERDRLRQERLAAQHEPADAVLRAGRGGELVAELSARAAEHPLDERVAGQYLLALHRAGRTADALAHYRRVRDRLVEELGAEPGAALRELHGRILEADPALTAPVEAPPAPHRARRTGLVTPEAHHAGLIPPDAHRTGFHRTGPTASEAHRVRSPPRRTLPSRNPLPPIPAVNAPPP</sequence>
<proteinExistence type="inferred from homology"/>
<name>A0ABV9Y2Q4_9PSEU</name>
<keyword evidence="9" id="KW-1185">Reference proteome</keyword>
<dbReference type="SUPFAM" id="SSF46894">
    <property type="entry name" value="C-terminal effector domain of the bipartite response regulators"/>
    <property type="match status" value="1"/>
</dbReference>
<evidence type="ECO:0000256" key="5">
    <source>
        <dbReference type="PROSITE-ProRule" id="PRU01091"/>
    </source>
</evidence>
<feature type="region of interest" description="Disordered" evidence="6">
    <location>
        <begin position="299"/>
        <end position="348"/>
    </location>
</feature>
<gene>
    <name evidence="8" type="ORF">ACFPFM_24985</name>
</gene>
<accession>A0ABV9Y2Q4</accession>
<evidence type="ECO:0000259" key="7">
    <source>
        <dbReference type="PROSITE" id="PS51755"/>
    </source>
</evidence>
<dbReference type="PANTHER" id="PTHR35807:SF1">
    <property type="entry name" value="TRANSCRIPTIONAL REGULATOR REDD"/>
    <property type="match status" value="1"/>
</dbReference>
<keyword evidence="4" id="KW-0804">Transcription</keyword>
<dbReference type="EMBL" id="JBHSJB010000025">
    <property type="protein sequence ID" value="MFC5056990.1"/>
    <property type="molecule type" value="Genomic_DNA"/>
</dbReference>
<dbReference type="InterPro" id="IPR005158">
    <property type="entry name" value="BTAD"/>
</dbReference>
<evidence type="ECO:0000256" key="4">
    <source>
        <dbReference type="ARBA" id="ARBA00023163"/>
    </source>
</evidence>
<organism evidence="8 9">
    <name type="scientific">Saccharothrix xinjiangensis</name>
    <dbReference type="NCBI Taxonomy" id="204798"/>
    <lineage>
        <taxon>Bacteria</taxon>
        <taxon>Bacillati</taxon>
        <taxon>Actinomycetota</taxon>
        <taxon>Actinomycetes</taxon>
        <taxon>Pseudonocardiales</taxon>
        <taxon>Pseudonocardiaceae</taxon>
        <taxon>Saccharothrix</taxon>
    </lineage>
</organism>
<comment type="similarity">
    <text evidence="1">Belongs to the AfsR/DnrI/RedD regulatory family.</text>
</comment>
<evidence type="ECO:0000256" key="6">
    <source>
        <dbReference type="SAM" id="MobiDB-lite"/>
    </source>
</evidence>
<evidence type="ECO:0000313" key="8">
    <source>
        <dbReference type="EMBL" id="MFC5056990.1"/>
    </source>
</evidence>
<feature type="domain" description="OmpR/PhoB-type" evidence="7">
    <location>
        <begin position="1"/>
        <end position="89"/>
    </location>
</feature>